<proteinExistence type="predicted"/>
<sequence>TTLKCRSGVYFYSLLITSWGLSIQQIGFCTQFLAPKCPWILSLILSQGGWVAMVTGFSMALYGRLNIILHSRKTRRAVLGMVVANGVVWHVAMVTLSSGIARARRMGQGDHVLDPFERVQIVMFSAQEMIISFFYVRAAYQYLKSRFAKKDKTRSAMFLLLLVQVAIVVVDVALIVIDFAGYLQLKLFIHSFVCSVKLELEFVVLNQLVELSRMG</sequence>
<dbReference type="InterPro" id="IPR056120">
    <property type="entry name" value="DUF7703"/>
</dbReference>
<reference evidence="3" key="1">
    <citation type="journal article" date="2020" name="Stud. Mycol.">
        <title>101 Dothideomycetes genomes: a test case for predicting lifestyles and emergence of pathogens.</title>
        <authorList>
            <person name="Haridas S."/>
            <person name="Albert R."/>
            <person name="Binder M."/>
            <person name="Bloem J."/>
            <person name="Labutti K."/>
            <person name="Salamov A."/>
            <person name="Andreopoulos B."/>
            <person name="Baker S."/>
            <person name="Barry K."/>
            <person name="Bills G."/>
            <person name="Bluhm B."/>
            <person name="Cannon C."/>
            <person name="Castanera R."/>
            <person name="Culley D."/>
            <person name="Daum C."/>
            <person name="Ezra D."/>
            <person name="Gonzalez J."/>
            <person name="Henrissat B."/>
            <person name="Kuo A."/>
            <person name="Liang C."/>
            <person name="Lipzen A."/>
            <person name="Lutzoni F."/>
            <person name="Magnuson J."/>
            <person name="Mondo S."/>
            <person name="Nolan M."/>
            <person name="Ohm R."/>
            <person name="Pangilinan J."/>
            <person name="Park H.-J."/>
            <person name="Ramirez L."/>
            <person name="Alfaro M."/>
            <person name="Sun H."/>
            <person name="Tritt A."/>
            <person name="Yoshinaga Y."/>
            <person name="Zwiers L.-H."/>
            <person name="Turgeon B."/>
            <person name="Goodwin S."/>
            <person name="Spatafora J."/>
            <person name="Crous P."/>
            <person name="Grigoriev I."/>
        </authorList>
    </citation>
    <scope>NUCLEOTIDE SEQUENCE</scope>
    <source>
        <strain evidence="3">CBS 110217</strain>
    </source>
</reference>
<feature type="non-terminal residue" evidence="3">
    <location>
        <position position="1"/>
    </location>
</feature>
<feature type="transmembrane region" description="Helical" evidence="1">
    <location>
        <begin position="77"/>
        <end position="101"/>
    </location>
</feature>
<evidence type="ECO:0000259" key="2">
    <source>
        <dbReference type="Pfam" id="PF24802"/>
    </source>
</evidence>
<gene>
    <name evidence="3" type="ORF">EK21DRAFT_47103</name>
</gene>
<keyword evidence="1" id="KW-0472">Membrane</keyword>
<keyword evidence="1" id="KW-1133">Transmembrane helix</keyword>
<dbReference type="Pfam" id="PF24802">
    <property type="entry name" value="DUF7703"/>
    <property type="match status" value="1"/>
</dbReference>
<dbReference type="PANTHER" id="PTHR37013">
    <property type="entry name" value="INTEGRAL MEMBRANE PROTEIN (AFU_ORTHOLOGUE AFUA_1G05950)-RELATED"/>
    <property type="match status" value="1"/>
</dbReference>
<comment type="caution">
    <text evidence="3">The sequence shown here is derived from an EMBL/GenBank/DDBJ whole genome shotgun (WGS) entry which is preliminary data.</text>
</comment>
<organism evidence="3 4">
    <name type="scientific">Setomelanomma holmii</name>
    <dbReference type="NCBI Taxonomy" id="210430"/>
    <lineage>
        <taxon>Eukaryota</taxon>
        <taxon>Fungi</taxon>
        <taxon>Dikarya</taxon>
        <taxon>Ascomycota</taxon>
        <taxon>Pezizomycotina</taxon>
        <taxon>Dothideomycetes</taxon>
        <taxon>Pleosporomycetidae</taxon>
        <taxon>Pleosporales</taxon>
        <taxon>Pleosporineae</taxon>
        <taxon>Phaeosphaeriaceae</taxon>
        <taxon>Setomelanomma</taxon>
    </lineage>
</organism>
<feature type="transmembrane region" description="Helical" evidence="1">
    <location>
        <begin position="39"/>
        <end position="65"/>
    </location>
</feature>
<feature type="transmembrane region" description="Helical" evidence="1">
    <location>
        <begin position="9"/>
        <end position="33"/>
    </location>
</feature>
<keyword evidence="4" id="KW-1185">Reference proteome</keyword>
<name>A0A9P4GXB3_9PLEO</name>
<feature type="transmembrane region" description="Helical" evidence="1">
    <location>
        <begin position="121"/>
        <end position="143"/>
    </location>
</feature>
<evidence type="ECO:0000313" key="4">
    <source>
        <dbReference type="Proteomes" id="UP000799777"/>
    </source>
</evidence>
<accession>A0A9P4GXB3</accession>
<feature type="transmembrane region" description="Helical" evidence="1">
    <location>
        <begin position="155"/>
        <end position="181"/>
    </location>
</feature>
<dbReference type="PANTHER" id="PTHR37013:SF7">
    <property type="entry name" value="INTEGRAL MEMBRANE PROTEIN"/>
    <property type="match status" value="1"/>
</dbReference>
<protein>
    <recommendedName>
        <fullName evidence="2">DUF7703 domain-containing protein</fullName>
    </recommendedName>
</protein>
<dbReference type="AlphaFoldDB" id="A0A9P4GXB3"/>
<evidence type="ECO:0000256" key="1">
    <source>
        <dbReference type="SAM" id="Phobius"/>
    </source>
</evidence>
<dbReference type="Proteomes" id="UP000799777">
    <property type="component" value="Unassembled WGS sequence"/>
</dbReference>
<feature type="domain" description="DUF7703" evidence="2">
    <location>
        <begin position="1"/>
        <end position="214"/>
    </location>
</feature>
<feature type="non-terminal residue" evidence="3">
    <location>
        <position position="215"/>
    </location>
</feature>
<keyword evidence="1" id="KW-0812">Transmembrane</keyword>
<evidence type="ECO:0000313" key="3">
    <source>
        <dbReference type="EMBL" id="KAF2023134.1"/>
    </source>
</evidence>
<dbReference type="OrthoDB" id="405906at2759"/>
<dbReference type="EMBL" id="ML978377">
    <property type="protein sequence ID" value="KAF2023134.1"/>
    <property type="molecule type" value="Genomic_DNA"/>
</dbReference>